<keyword evidence="11" id="KW-0998">Cell outer membrane</keyword>
<comment type="subcellular location">
    <subcellularLocation>
        <location evidence="1">Cell outer membrane</location>
        <topology evidence="1">Lipid-anchor</topology>
    </subcellularLocation>
</comment>
<evidence type="ECO:0000256" key="3">
    <source>
        <dbReference type="ARBA" id="ARBA00011245"/>
    </source>
</evidence>
<evidence type="ECO:0000256" key="12">
    <source>
        <dbReference type="ARBA" id="ARBA00023288"/>
    </source>
</evidence>
<keyword evidence="12 13" id="KW-0449">Lipoprotein</keyword>
<proteinExistence type="inferred from homology"/>
<evidence type="ECO:0000256" key="2">
    <source>
        <dbReference type="ARBA" id="ARBA00009696"/>
    </source>
</evidence>
<comment type="similarity">
    <text evidence="2">Belongs to the LolB family.</text>
</comment>
<evidence type="ECO:0000313" key="13">
    <source>
        <dbReference type="EMBL" id="TYK65530.1"/>
    </source>
</evidence>
<dbReference type="Gene3D" id="2.50.20.10">
    <property type="entry name" value="Lipoprotein localisation LolA/LolB/LppX"/>
    <property type="match status" value="1"/>
</dbReference>
<comment type="caution">
    <text evidence="13">The sequence shown here is derived from an EMBL/GenBank/DDBJ whole genome shotgun (WGS) entry which is preliminary data.</text>
</comment>
<evidence type="ECO:0000256" key="8">
    <source>
        <dbReference type="ARBA" id="ARBA00023136"/>
    </source>
</evidence>
<keyword evidence="9" id="KW-0564">Palmitate</keyword>
<reference evidence="13 14" key="1">
    <citation type="submission" date="2019-08" db="EMBL/GenBank/DDBJ databases">
        <title>Microbe sample from Colwellia echini.</title>
        <authorList>
            <person name="Christiansen L."/>
            <person name="Pathiraja D."/>
            <person name="Schultz-Johansen M."/>
            <person name="Choi I.-G."/>
            <person name="Stougaard P."/>
        </authorList>
    </citation>
    <scope>NUCLEOTIDE SEQUENCE [LARGE SCALE GENOMIC DNA]</scope>
    <source>
        <strain evidence="13 14">A3</strain>
    </source>
</reference>
<dbReference type="InterPro" id="IPR029046">
    <property type="entry name" value="LolA/LolB/LppX"/>
</dbReference>
<evidence type="ECO:0000256" key="5">
    <source>
        <dbReference type="ARBA" id="ARBA00022448"/>
    </source>
</evidence>
<comment type="subunit">
    <text evidence="3">Monomer.</text>
</comment>
<evidence type="ECO:0000256" key="4">
    <source>
        <dbReference type="ARBA" id="ARBA00016202"/>
    </source>
</evidence>
<dbReference type="NCBIfam" id="TIGR00548">
    <property type="entry name" value="lolB"/>
    <property type="match status" value="1"/>
</dbReference>
<evidence type="ECO:0000256" key="10">
    <source>
        <dbReference type="ARBA" id="ARBA00023186"/>
    </source>
</evidence>
<dbReference type="PROSITE" id="PS51257">
    <property type="entry name" value="PROKAR_LIPOPROTEIN"/>
    <property type="match status" value="1"/>
</dbReference>
<dbReference type="RefSeq" id="WP_101345050.1">
    <property type="nucleotide sequence ID" value="NZ_PJAI02000010.1"/>
</dbReference>
<dbReference type="Pfam" id="PF03550">
    <property type="entry name" value="LolB"/>
    <property type="match status" value="1"/>
</dbReference>
<evidence type="ECO:0000256" key="1">
    <source>
        <dbReference type="ARBA" id="ARBA00004459"/>
    </source>
</evidence>
<keyword evidence="5" id="KW-0813">Transport</keyword>
<keyword evidence="8" id="KW-0472">Membrane</keyword>
<protein>
    <recommendedName>
        <fullName evidence="4">Outer-membrane lipoprotein LolB</fullName>
    </recommendedName>
</protein>
<name>A0ABY3MWF7_9GAMM</name>
<dbReference type="CDD" id="cd16326">
    <property type="entry name" value="LolB"/>
    <property type="match status" value="1"/>
</dbReference>
<evidence type="ECO:0000256" key="6">
    <source>
        <dbReference type="ARBA" id="ARBA00022729"/>
    </source>
</evidence>
<keyword evidence="10" id="KW-0143">Chaperone</keyword>
<evidence type="ECO:0000256" key="7">
    <source>
        <dbReference type="ARBA" id="ARBA00022927"/>
    </source>
</evidence>
<evidence type="ECO:0000256" key="9">
    <source>
        <dbReference type="ARBA" id="ARBA00023139"/>
    </source>
</evidence>
<keyword evidence="6" id="KW-0732">Signal</keyword>
<keyword evidence="14" id="KW-1185">Reference proteome</keyword>
<accession>A0ABY3MWF7</accession>
<gene>
    <name evidence="13" type="primary">lolB</name>
    <name evidence="13" type="ORF">CWS31_010600</name>
</gene>
<organism evidence="13 14">
    <name type="scientific">Colwellia echini</name>
    <dbReference type="NCBI Taxonomy" id="1982103"/>
    <lineage>
        <taxon>Bacteria</taxon>
        <taxon>Pseudomonadati</taxon>
        <taxon>Pseudomonadota</taxon>
        <taxon>Gammaproteobacteria</taxon>
        <taxon>Alteromonadales</taxon>
        <taxon>Colwelliaceae</taxon>
        <taxon>Colwellia</taxon>
    </lineage>
</organism>
<sequence>MFSFYKGKLHLSYYFALASVFLSGCSLIPTQEPQALVEQTQQQRINQLSQLRQWQIKGKIAFIDKNARNSASLSWKVNENLPSQQLNLTTYLGINVLQLDSNANSHEIQVDGKTYHGTNLEALVYSITGLTLPTQALTYWLKGIPYQKTDHIIYQEVSQLPTSLTSQYNNELWQVNYAKYQQINGYNLATQFSIKKDDLLIKIIVNDWSTSN</sequence>
<evidence type="ECO:0000313" key="14">
    <source>
        <dbReference type="Proteomes" id="UP000815846"/>
    </source>
</evidence>
<evidence type="ECO:0000256" key="11">
    <source>
        <dbReference type="ARBA" id="ARBA00023237"/>
    </source>
</evidence>
<dbReference type="InterPro" id="IPR004565">
    <property type="entry name" value="OM_lipoprot_LolB"/>
</dbReference>
<dbReference type="EMBL" id="PJAI02000010">
    <property type="protein sequence ID" value="TYK65530.1"/>
    <property type="molecule type" value="Genomic_DNA"/>
</dbReference>
<keyword evidence="7" id="KW-0653">Protein transport</keyword>
<dbReference type="SUPFAM" id="SSF89392">
    <property type="entry name" value="Prokaryotic lipoproteins and lipoprotein localization factors"/>
    <property type="match status" value="1"/>
</dbReference>
<dbReference type="Proteomes" id="UP000815846">
    <property type="component" value="Unassembled WGS sequence"/>
</dbReference>